<sequence length="102" mass="11725">MPPSRTPRTSTRGSCMRMAHIYARQYSSDVGLDWFLTQAAVLNDELKTHQTELDVMRINRSLEQMSIVQSQDIQDLNPTSDFNQHLNVETESTTMSYDIIES</sequence>
<evidence type="ECO:0000313" key="1">
    <source>
        <dbReference type="EMBL" id="KAJ9078335.1"/>
    </source>
</evidence>
<organism evidence="1 2">
    <name type="scientific">Entomophthora muscae</name>
    <dbReference type="NCBI Taxonomy" id="34485"/>
    <lineage>
        <taxon>Eukaryota</taxon>
        <taxon>Fungi</taxon>
        <taxon>Fungi incertae sedis</taxon>
        <taxon>Zoopagomycota</taxon>
        <taxon>Entomophthoromycotina</taxon>
        <taxon>Entomophthoromycetes</taxon>
        <taxon>Entomophthorales</taxon>
        <taxon>Entomophthoraceae</taxon>
        <taxon>Entomophthora</taxon>
    </lineage>
</organism>
<evidence type="ECO:0000313" key="2">
    <source>
        <dbReference type="Proteomes" id="UP001165960"/>
    </source>
</evidence>
<dbReference type="Proteomes" id="UP001165960">
    <property type="component" value="Unassembled WGS sequence"/>
</dbReference>
<keyword evidence="2" id="KW-1185">Reference proteome</keyword>
<proteinExistence type="predicted"/>
<gene>
    <name evidence="1" type="ORF">DSO57_1007632</name>
</gene>
<name>A0ACC2TUY5_9FUNG</name>
<dbReference type="EMBL" id="QTSX02002152">
    <property type="protein sequence ID" value="KAJ9078335.1"/>
    <property type="molecule type" value="Genomic_DNA"/>
</dbReference>
<reference evidence="1" key="1">
    <citation type="submission" date="2022-04" db="EMBL/GenBank/DDBJ databases">
        <title>Genome of the entomopathogenic fungus Entomophthora muscae.</title>
        <authorList>
            <person name="Elya C."/>
            <person name="Lovett B.R."/>
            <person name="Lee E."/>
            <person name="Macias A.M."/>
            <person name="Hajek A.E."/>
            <person name="De Bivort B.L."/>
            <person name="Kasson M.T."/>
            <person name="De Fine Licht H.H."/>
            <person name="Stajich J.E."/>
        </authorList>
    </citation>
    <scope>NUCLEOTIDE SEQUENCE</scope>
    <source>
        <strain evidence="1">Berkeley</strain>
    </source>
</reference>
<protein>
    <submittedName>
        <fullName evidence="1">Uncharacterized protein</fullName>
    </submittedName>
</protein>
<comment type="caution">
    <text evidence="1">The sequence shown here is derived from an EMBL/GenBank/DDBJ whole genome shotgun (WGS) entry which is preliminary data.</text>
</comment>
<accession>A0ACC2TUY5</accession>